<dbReference type="Gene3D" id="3.40.50.1240">
    <property type="entry name" value="Phosphoglycerate mutase-like"/>
    <property type="match status" value="1"/>
</dbReference>
<dbReference type="PANTHER" id="PTHR20935">
    <property type="entry name" value="PHOSPHOGLYCERATE MUTASE-RELATED"/>
    <property type="match status" value="1"/>
</dbReference>
<dbReference type="SMART" id="SM00855">
    <property type="entry name" value="PGAM"/>
    <property type="match status" value="1"/>
</dbReference>
<dbReference type="OrthoDB" id="2118094at2759"/>
<dbReference type="AlphaFoldDB" id="B4MP28"/>
<keyword evidence="6" id="KW-0496">Mitochondrion</keyword>
<dbReference type="eggNOG" id="KOG4609">
    <property type="taxonomic scope" value="Eukaryota"/>
</dbReference>
<dbReference type="Pfam" id="PF00300">
    <property type="entry name" value="His_Phos_1"/>
    <property type="match status" value="1"/>
</dbReference>
<evidence type="ECO:0000256" key="13">
    <source>
        <dbReference type="ARBA" id="ARBA00048336"/>
    </source>
</evidence>
<gene>
    <name evidence="16" type="primary">Dwil\GK19686</name>
    <name evidence="16" type="ORF">Dwil_GK19686</name>
</gene>
<evidence type="ECO:0000256" key="7">
    <source>
        <dbReference type="ARBA" id="ARBA00037234"/>
    </source>
</evidence>
<keyword evidence="5" id="KW-0378">Hydrolase</keyword>
<evidence type="ECO:0000256" key="15">
    <source>
        <dbReference type="PIRSR" id="PIRSR613078-2"/>
    </source>
</evidence>
<dbReference type="HOGENOM" id="CLU_063130_1_0_1"/>
<dbReference type="InterPro" id="IPR051021">
    <property type="entry name" value="Mito_Ser/Thr_phosphatase"/>
</dbReference>
<dbReference type="SMR" id="B4MP28"/>
<dbReference type="GO" id="GO:0005741">
    <property type="term" value="C:mitochondrial outer membrane"/>
    <property type="evidence" value="ECO:0007669"/>
    <property type="project" value="UniProtKB-SubCell"/>
</dbReference>
<dbReference type="PhylomeDB" id="B4MP28"/>
<evidence type="ECO:0000256" key="2">
    <source>
        <dbReference type="ARBA" id="ARBA00006717"/>
    </source>
</evidence>
<evidence type="ECO:0000313" key="17">
    <source>
        <dbReference type="Proteomes" id="UP000007798"/>
    </source>
</evidence>
<dbReference type="PANTHER" id="PTHR20935:SF0">
    <property type="entry name" value="SERINE_THREONINE-PROTEIN PHOSPHATASE PGAM5, MITOCHONDRIAL"/>
    <property type="match status" value="1"/>
</dbReference>
<organism evidence="16 17">
    <name type="scientific">Drosophila willistoni</name>
    <name type="common">Fruit fly</name>
    <dbReference type="NCBI Taxonomy" id="7260"/>
    <lineage>
        <taxon>Eukaryota</taxon>
        <taxon>Metazoa</taxon>
        <taxon>Ecdysozoa</taxon>
        <taxon>Arthropoda</taxon>
        <taxon>Hexapoda</taxon>
        <taxon>Insecta</taxon>
        <taxon>Pterygota</taxon>
        <taxon>Neoptera</taxon>
        <taxon>Endopterygota</taxon>
        <taxon>Diptera</taxon>
        <taxon>Brachycera</taxon>
        <taxon>Muscomorpha</taxon>
        <taxon>Ephydroidea</taxon>
        <taxon>Drosophilidae</taxon>
        <taxon>Drosophila</taxon>
        <taxon>Sophophora</taxon>
    </lineage>
</organism>
<comment type="similarity">
    <text evidence="2">Belongs to the phosphoglycerate mutase family. BPG-dependent PGAM subfamily.</text>
</comment>
<keyword evidence="17" id="KW-1185">Reference proteome</keyword>
<dbReference type="STRING" id="7260.B4MP28"/>
<dbReference type="CDD" id="cd07067">
    <property type="entry name" value="HP_PGM_like"/>
    <property type="match status" value="1"/>
</dbReference>
<keyword evidence="4" id="KW-1000">Mitochondrion outer membrane</keyword>
<dbReference type="KEGG" id="dwi:6639890"/>
<dbReference type="InParanoid" id="B4MP28"/>
<evidence type="ECO:0000256" key="10">
    <source>
        <dbReference type="ARBA" id="ARBA00040722"/>
    </source>
</evidence>
<dbReference type="Proteomes" id="UP000007798">
    <property type="component" value="Unassembled WGS sequence"/>
</dbReference>
<evidence type="ECO:0000256" key="6">
    <source>
        <dbReference type="ARBA" id="ARBA00023128"/>
    </source>
</evidence>
<evidence type="ECO:0000313" key="16">
    <source>
        <dbReference type="EMBL" id="EDW73867.1"/>
    </source>
</evidence>
<proteinExistence type="inferred from homology"/>
<keyword evidence="4" id="KW-0472">Membrane</keyword>
<comment type="subunit">
    <text evidence="8">Interacts with Pk92B/ASK1.</text>
</comment>
<dbReference type="PROSITE" id="PS51257">
    <property type="entry name" value="PROKAR_LIPOPROTEIN"/>
    <property type="match status" value="1"/>
</dbReference>
<accession>B4MP28</accession>
<dbReference type="InterPro" id="IPR029033">
    <property type="entry name" value="His_PPase_superfam"/>
</dbReference>
<name>B4MP28_DROWI</name>
<feature type="active site" description="Proton donor/acceptor" evidence="14">
    <location>
        <position position="89"/>
    </location>
</feature>
<evidence type="ECO:0000256" key="11">
    <source>
        <dbReference type="ARBA" id="ARBA00042520"/>
    </source>
</evidence>
<dbReference type="EC" id="3.1.3.16" evidence="3"/>
<evidence type="ECO:0000256" key="14">
    <source>
        <dbReference type="PIRSR" id="PIRSR613078-1"/>
    </source>
</evidence>
<evidence type="ECO:0000256" key="5">
    <source>
        <dbReference type="ARBA" id="ARBA00022801"/>
    </source>
</evidence>
<dbReference type="SUPFAM" id="SSF53254">
    <property type="entry name" value="Phosphoglycerate mutase-like"/>
    <property type="match status" value="1"/>
</dbReference>
<evidence type="ECO:0000256" key="4">
    <source>
        <dbReference type="ARBA" id="ARBA00022787"/>
    </source>
</evidence>
<evidence type="ECO:0000256" key="1">
    <source>
        <dbReference type="ARBA" id="ARBA00004294"/>
    </source>
</evidence>
<evidence type="ECO:0000256" key="8">
    <source>
        <dbReference type="ARBA" id="ARBA00038605"/>
    </source>
</evidence>
<protein>
    <recommendedName>
        <fullName evidence="9">Serine/threonine-protein phosphatase PGAM5, mitochondrial</fullName>
        <ecNumber evidence="3">3.1.3.16</ecNumber>
    </recommendedName>
    <alternativeName>
        <fullName evidence="11">Phosphoglycerate mutase family member 5 homolog</fullName>
    </alternativeName>
    <alternativeName>
        <fullName evidence="10">Serine/threonine-protein phosphatase Pgam5, mitochondrial</fullName>
    </alternativeName>
</protein>
<feature type="active site" description="Proton donor/acceptor" evidence="14">
    <location>
        <position position="161"/>
    </location>
</feature>
<evidence type="ECO:0000256" key="9">
    <source>
        <dbReference type="ARBA" id="ARBA00039765"/>
    </source>
</evidence>
<dbReference type="OMA" id="ERIPCAV"/>
<dbReference type="GO" id="GO:0004722">
    <property type="term" value="F:protein serine/threonine phosphatase activity"/>
    <property type="evidence" value="ECO:0007669"/>
    <property type="project" value="UniProtKB-EC"/>
</dbReference>
<comment type="catalytic activity">
    <reaction evidence="12">
        <text>O-phospho-L-seryl-[protein] + H2O = L-seryl-[protein] + phosphate</text>
        <dbReference type="Rhea" id="RHEA:20629"/>
        <dbReference type="Rhea" id="RHEA-COMP:9863"/>
        <dbReference type="Rhea" id="RHEA-COMP:11604"/>
        <dbReference type="ChEBI" id="CHEBI:15377"/>
        <dbReference type="ChEBI" id="CHEBI:29999"/>
        <dbReference type="ChEBI" id="CHEBI:43474"/>
        <dbReference type="ChEBI" id="CHEBI:83421"/>
        <dbReference type="EC" id="3.1.3.16"/>
    </reaction>
</comment>
<comment type="function">
    <text evidence="7">Displays phosphatase activity for serine/threonine residues, and dephosphorylates and activates Pk92B kinase. Has apparently no phosphoglycerate mutase activity.</text>
</comment>
<reference evidence="16 17" key="1">
    <citation type="journal article" date="2007" name="Nature">
        <title>Evolution of genes and genomes on the Drosophila phylogeny.</title>
        <authorList>
            <consortium name="Drosophila 12 Genomes Consortium"/>
            <person name="Clark A.G."/>
            <person name="Eisen M.B."/>
            <person name="Smith D.R."/>
            <person name="Bergman C.M."/>
            <person name="Oliver B."/>
            <person name="Markow T.A."/>
            <person name="Kaufman T.C."/>
            <person name="Kellis M."/>
            <person name="Gelbart W."/>
            <person name="Iyer V.N."/>
            <person name="Pollard D.A."/>
            <person name="Sackton T.B."/>
            <person name="Larracuente A.M."/>
            <person name="Singh N.D."/>
            <person name="Abad J.P."/>
            <person name="Abt D.N."/>
            <person name="Adryan B."/>
            <person name="Aguade M."/>
            <person name="Akashi H."/>
            <person name="Anderson W.W."/>
            <person name="Aquadro C.F."/>
            <person name="Ardell D.H."/>
            <person name="Arguello R."/>
            <person name="Artieri C.G."/>
            <person name="Barbash D.A."/>
            <person name="Barker D."/>
            <person name="Barsanti P."/>
            <person name="Batterham P."/>
            <person name="Batzoglou S."/>
            <person name="Begun D."/>
            <person name="Bhutkar A."/>
            <person name="Blanco E."/>
            <person name="Bosak S.A."/>
            <person name="Bradley R.K."/>
            <person name="Brand A.D."/>
            <person name="Brent M.R."/>
            <person name="Brooks A.N."/>
            <person name="Brown R.H."/>
            <person name="Butlin R.K."/>
            <person name="Caggese C."/>
            <person name="Calvi B.R."/>
            <person name="Bernardo de Carvalho A."/>
            <person name="Caspi A."/>
            <person name="Castrezana S."/>
            <person name="Celniker S.E."/>
            <person name="Chang J.L."/>
            <person name="Chapple C."/>
            <person name="Chatterji S."/>
            <person name="Chinwalla A."/>
            <person name="Civetta A."/>
            <person name="Clifton S.W."/>
            <person name="Comeron J.M."/>
            <person name="Costello J.C."/>
            <person name="Coyne J.A."/>
            <person name="Daub J."/>
            <person name="David R.G."/>
            <person name="Delcher A.L."/>
            <person name="Delehaunty K."/>
            <person name="Do C.B."/>
            <person name="Ebling H."/>
            <person name="Edwards K."/>
            <person name="Eickbush T."/>
            <person name="Evans J.D."/>
            <person name="Filipski A."/>
            <person name="Findeiss S."/>
            <person name="Freyhult E."/>
            <person name="Fulton L."/>
            <person name="Fulton R."/>
            <person name="Garcia A.C."/>
            <person name="Gardiner A."/>
            <person name="Garfield D.A."/>
            <person name="Garvin B.E."/>
            <person name="Gibson G."/>
            <person name="Gilbert D."/>
            <person name="Gnerre S."/>
            <person name="Godfrey J."/>
            <person name="Good R."/>
            <person name="Gotea V."/>
            <person name="Gravely B."/>
            <person name="Greenberg A.J."/>
            <person name="Griffiths-Jones S."/>
            <person name="Gross S."/>
            <person name="Guigo R."/>
            <person name="Gustafson E.A."/>
            <person name="Haerty W."/>
            <person name="Hahn M.W."/>
            <person name="Halligan D.L."/>
            <person name="Halpern A.L."/>
            <person name="Halter G.M."/>
            <person name="Han M.V."/>
            <person name="Heger A."/>
            <person name="Hillier L."/>
            <person name="Hinrichs A.S."/>
            <person name="Holmes I."/>
            <person name="Hoskins R.A."/>
            <person name="Hubisz M.J."/>
            <person name="Hultmark D."/>
            <person name="Huntley M.A."/>
            <person name="Jaffe D.B."/>
            <person name="Jagadeeshan S."/>
            <person name="Jeck W.R."/>
            <person name="Johnson J."/>
            <person name="Jones C.D."/>
            <person name="Jordan W.C."/>
            <person name="Karpen G.H."/>
            <person name="Kataoka E."/>
            <person name="Keightley P.D."/>
            <person name="Kheradpour P."/>
            <person name="Kirkness E.F."/>
            <person name="Koerich L.B."/>
            <person name="Kristiansen K."/>
            <person name="Kudrna D."/>
            <person name="Kulathinal R.J."/>
            <person name="Kumar S."/>
            <person name="Kwok R."/>
            <person name="Lander E."/>
            <person name="Langley C.H."/>
            <person name="Lapoint R."/>
            <person name="Lazzaro B.P."/>
            <person name="Lee S.J."/>
            <person name="Levesque L."/>
            <person name="Li R."/>
            <person name="Lin C.F."/>
            <person name="Lin M.F."/>
            <person name="Lindblad-Toh K."/>
            <person name="Llopart A."/>
            <person name="Long M."/>
            <person name="Low L."/>
            <person name="Lozovsky E."/>
            <person name="Lu J."/>
            <person name="Luo M."/>
            <person name="Machado C.A."/>
            <person name="Makalowski W."/>
            <person name="Marzo M."/>
            <person name="Matsuda M."/>
            <person name="Matzkin L."/>
            <person name="McAllister B."/>
            <person name="McBride C.S."/>
            <person name="McKernan B."/>
            <person name="McKernan K."/>
            <person name="Mendez-Lago M."/>
            <person name="Minx P."/>
            <person name="Mollenhauer M.U."/>
            <person name="Montooth K."/>
            <person name="Mount S.M."/>
            <person name="Mu X."/>
            <person name="Myers E."/>
            <person name="Negre B."/>
            <person name="Newfeld S."/>
            <person name="Nielsen R."/>
            <person name="Noor M.A."/>
            <person name="O'Grady P."/>
            <person name="Pachter L."/>
            <person name="Papaceit M."/>
            <person name="Parisi M.J."/>
            <person name="Parisi M."/>
            <person name="Parts L."/>
            <person name="Pedersen J.S."/>
            <person name="Pesole G."/>
            <person name="Phillippy A.M."/>
            <person name="Ponting C.P."/>
            <person name="Pop M."/>
            <person name="Porcelli D."/>
            <person name="Powell J.R."/>
            <person name="Prohaska S."/>
            <person name="Pruitt K."/>
            <person name="Puig M."/>
            <person name="Quesneville H."/>
            <person name="Ram K.R."/>
            <person name="Rand D."/>
            <person name="Rasmussen M.D."/>
            <person name="Reed L.K."/>
            <person name="Reenan R."/>
            <person name="Reily A."/>
            <person name="Remington K.A."/>
            <person name="Rieger T.T."/>
            <person name="Ritchie M.G."/>
            <person name="Robin C."/>
            <person name="Rogers Y.H."/>
            <person name="Rohde C."/>
            <person name="Rozas J."/>
            <person name="Rubenfield M.J."/>
            <person name="Ruiz A."/>
            <person name="Russo S."/>
            <person name="Salzberg S.L."/>
            <person name="Sanchez-Gracia A."/>
            <person name="Saranga D.J."/>
            <person name="Sato H."/>
            <person name="Schaeffer S.W."/>
            <person name="Schatz M.C."/>
            <person name="Schlenke T."/>
            <person name="Schwartz R."/>
            <person name="Segarra C."/>
            <person name="Singh R.S."/>
            <person name="Sirot L."/>
            <person name="Sirota M."/>
            <person name="Sisneros N.B."/>
            <person name="Smith C.D."/>
            <person name="Smith T.F."/>
            <person name="Spieth J."/>
            <person name="Stage D.E."/>
            <person name="Stark A."/>
            <person name="Stephan W."/>
            <person name="Strausberg R.L."/>
            <person name="Strempel S."/>
            <person name="Sturgill D."/>
            <person name="Sutton G."/>
            <person name="Sutton G.G."/>
            <person name="Tao W."/>
            <person name="Teichmann S."/>
            <person name="Tobari Y.N."/>
            <person name="Tomimura Y."/>
            <person name="Tsolas J.M."/>
            <person name="Valente V.L."/>
            <person name="Venter E."/>
            <person name="Venter J.C."/>
            <person name="Vicario S."/>
            <person name="Vieira F.G."/>
            <person name="Vilella A.J."/>
            <person name="Villasante A."/>
            <person name="Walenz B."/>
            <person name="Wang J."/>
            <person name="Wasserman M."/>
            <person name="Watts T."/>
            <person name="Wilson D."/>
            <person name="Wilson R.K."/>
            <person name="Wing R.A."/>
            <person name="Wolfner M.F."/>
            <person name="Wong A."/>
            <person name="Wong G.K."/>
            <person name="Wu C.I."/>
            <person name="Wu G."/>
            <person name="Yamamoto D."/>
            <person name="Yang H.P."/>
            <person name="Yang S.P."/>
            <person name="Yorke J.A."/>
            <person name="Yoshida K."/>
            <person name="Zdobnov E."/>
            <person name="Zhang P."/>
            <person name="Zhang Y."/>
            <person name="Zimin A.V."/>
            <person name="Baldwin J."/>
            <person name="Abdouelleil A."/>
            <person name="Abdulkadir J."/>
            <person name="Abebe A."/>
            <person name="Abera B."/>
            <person name="Abreu J."/>
            <person name="Acer S.C."/>
            <person name="Aftuck L."/>
            <person name="Alexander A."/>
            <person name="An P."/>
            <person name="Anderson E."/>
            <person name="Anderson S."/>
            <person name="Arachi H."/>
            <person name="Azer M."/>
            <person name="Bachantsang P."/>
            <person name="Barry A."/>
            <person name="Bayul T."/>
            <person name="Berlin A."/>
            <person name="Bessette D."/>
            <person name="Bloom T."/>
            <person name="Blye J."/>
            <person name="Boguslavskiy L."/>
            <person name="Bonnet C."/>
            <person name="Boukhgalter B."/>
            <person name="Bourzgui I."/>
            <person name="Brown A."/>
            <person name="Cahill P."/>
            <person name="Channer S."/>
            <person name="Cheshatsang Y."/>
            <person name="Chuda L."/>
            <person name="Citroen M."/>
            <person name="Collymore A."/>
            <person name="Cooke P."/>
            <person name="Costello M."/>
            <person name="D'Aco K."/>
            <person name="Daza R."/>
            <person name="De Haan G."/>
            <person name="DeGray S."/>
            <person name="DeMaso C."/>
            <person name="Dhargay N."/>
            <person name="Dooley K."/>
            <person name="Dooley E."/>
            <person name="Doricent M."/>
            <person name="Dorje P."/>
            <person name="Dorjee K."/>
            <person name="Dupes A."/>
            <person name="Elong R."/>
            <person name="Falk J."/>
            <person name="Farina A."/>
            <person name="Faro S."/>
            <person name="Ferguson D."/>
            <person name="Fisher S."/>
            <person name="Foley C.D."/>
            <person name="Franke A."/>
            <person name="Friedrich D."/>
            <person name="Gadbois L."/>
            <person name="Gearin G."/>
            <person name="Gearin C.R."/>
            <person name="Giannoukos G."/>
            <person name="Goode T."/>
            <person name="Graham J."/>
            <person name="Grandbois E."/>
            <person name="Grewal S."/>
            <person name="Gyaltsen K."/>
            <person name="Hafez N."/>
            <person name="Hagos B."/>
            <person name="Hall J."/>
            <person name="Henson C."/>
            <person name="Hollinger A."/>
            <person name="Honan T."/>
            <person name="Huard M.D."/>
            <person name="Hughes L."/>
            <person name="Hurhula B."/>
            <person name="Husby M.E."/>
            <person name="Kamat A."/>
            <person name="Kanga B."/>
            <person name="Kashin S."/>
            <person name="Khazanovich D."/>
            <person name="Kisner P."/>
            <person name="Lance K."/>
            <person name="Lara M."/>
            <person name="Lee W."/>
            <person name="Lennon N."/>
            <person name="Letendre F."/>
            <person name="LeVine R."/>
            <person name="Lipovsky A."/>
            <person name="Liu X."/>
            <person name="Liu J."/>
            <person name="Liu S."/>
            <person name="Lokyitsang T."/>
            <person name="Lokyitsang Y."/>
            <person name="Lubonja R."/>
            <person name="Lui A."/>
            <person name="MacDonald P."/>
            <person name="Magnisalis V."/>
            <person name="Maru K."/>
            <person name="Matthews C."/>
            <person name="McCusker W."/>
            <person name="McDonough S."/>
            <person name="Mehta T."/>
            <person name="Meldrim J."/>
            <person name="Meneus L."/>
            <person name="Mihai O."/>
            <person name="Mihalev A."/>
            <person name="Mihova T."/>
            <person name="Mittelman R."/>
            <person name="Mlenga V."/>
            <person name="Montmayeur A."/>
            <person name="Mulrain L."/>
            <person name="Navidi A."/>
            <person name="Naylor J."/>
            <person name="Negash T."/>
            <person name="Nguyen T."/>
            <person name="Nguyen N."/>
            <person name="Nicol R."/>
            <person name="Norbu C."/>
            <person name="Norbu N."/>
            <person name="Novod N."/>
            <person name="O'Neill B."/>
            <person name="Osman S."/>
            <person name="Markiewicz E."/>
            <person name="Oyono O.L."/>
            <person name="Patti C."/>
            <person name="Phunkhang P."/>
            <person name="Pierre F."/>
            <person name="Priest M."/>
            <person name="Raghuraman S."/>
            <person name="Rege F."/>
            <person name="Reyes R."/>
            <person name="Rise C."/>
            <person name="Rogov P."/>
            <person name="Ross K."/>
            <person name="Ryan E."/>
            <person name="Settipalli S."/>
            <person name="Shea T."/>
            <person name="Sherpa N."/>
            <person name="Shi L."/>
            <person name="Shih D."/>
            <person name="Sparrow T."/>
            <person name="Spaulding J."/>
            <person name="Stalker J."/>
            <person name="Stange-Thomann N."/>
            <person name="Stavropoulos S."/>
            <person name="Stone C."/>
            <person name="Strader C."/>
            <person name="Tesfaye S."/>
            <person name="Thomson T."/>
            <person name="Thoulutsang Y."/>
            <person name="Thoulutsang D."/>
            <person name="Topham K."/>
            <person name="Topping I."/>
            <person name="Tsamla T."/>
            <person name="Vassiliev H."/>
            <person name="Vo A."/>
            <person name="Wangchuk T."/>
            <person name="Wangdi T."/>
            <person name="Weiand M."/>
            <person name="Wilkinson J."/>
            <person name="Wilson A."/>
            <person name="Yadav S."/>
            <person name="Young G."/>
            <person name="Yu Q."/>
            <person name="Zembek L."/>
            <person name="Zhong D."/>
            <person name="Zimmer A."/>
            <person name="Zwirko Z."/>
            <person name="Jaffe D.B."/>
            <person name="Alvarez P."/>
            <person name="Brockman W."/>
            <person name="Butler J."/>
            <person name="Chin C."/>
            <person name="Gnerre S."/>
            <person name="Grabherr M."/>
            <person name="Kleber M."/>
            <person name="Mauceli E."/>
            <person name="MacCallum I."/>
        </authorList>
    </citation>
    <scope>NUCLEOTIDE SEQUENCE [LARGE SCALE GENOMIC DNA]</scope>
    <source>
        <strain evidence="17">Tucson 14030-0811.24</strain>
    </source>
</reference>
<dbReference type="FunCoup" id="B4MP28">
    <property type="interactions" value="2"/>
</dbReference>
<evidence type="ECO:0000256" key="3">
    <source>
        <dbReference type="ARBA" id="ARBA00013081"/>
    </source>
</evidence>
<sequence length="282" mass="32212">MRLNGIIQSLGALSCGSLVTYLTMRFIDRTSYLSGDGDEGANEIKSKWIYNWDQRGPNEQKKMVHSLSQESNPSMSKSVARRHIFLVRHGEYSDEHERPGYLTDRGRAQAARTGRRLSEMGVSWDYVVASTMPRAMETAMIILKQINFDPLKLKRCDLLCEGTPYPADPPQNRNPRHIQQAYQRDGPRIEAAFRRYFFRAPADQEQDSYMLIIGHANVIRYLVLRALQLPPEAWLRLTLHHGSISWITVAPSGLVSVRSLGDAGFMPINEMTHRKPKQTNKQ</sequence>
<evidence type="ECO:0000256" key="12">
    <source>
        <dbReference type="ARBA" id="ARBA00047761"/>
    </source>
</evidence>
<feature type="binding site" evidence="15">
    <location>
        <position position="134"/>
    </location>
    <ligand>
        <name>substrate</name>
    </ligand>
</feature>
<comment type="catalytic activity">
    <reaction evidence="13">
        <text>O-phospho-L-threonyl-[protein] + H2O = L-threonyl-[protein] + phosphate</text>
        <dbReference type="Rhea" id="RHEA:47004"/>
        <dbReference type="Rhea" id="RHEA-COMP:11060"/>
        <dbReference type="Rhea" id="RHEA-COMP:11605"/>
        <dbReference type="ChEBI" id="CHEBI:15377"/>
        <dbReference type="ChEBI" id="CHEBI:30013"/>
        <dbReference type="ChEBI" id="CHEBI:43474"/>
        <dbReference type="ChEBI" id="CHEBI:61977"/>
        <dbReference type="EC" id="3.1.3.16"/>
    </reaction>
</comment>
<dbReference type="GO" id="GO:0090141">
    <property type="term" value="P:positive regulation of mitochondrial fission"/>
    <property type="evidence" value="ECO:0007669"/>
    <property type="project" value="EnsemblMetazoa"/>
</dbReference>
<dbReference type="EMBL" id="CH963848">
    <property type="protein sequence ID" value="EDW73867.1"/>
    <property type="molecule type" value="Genomic_DNA"/>
</dbReference>
<dbReference type="InterPro" id="IPR013078">
    <property type="entry name" value="His_Pase_superF_clade-1"/>
</dbReference>
<comment type="subcellular location">
    <subcellularLocation>
        <location evidence="1">Mitochondrion outer membrane</location>
    </subcellularLocation>
</comment>